<keyword evidence="3" id="KW-1003">Cell membrane</keyword>
<dbReference type="OrthoDB" id="8156137at2"/>
<dbReference type="SUPFAM" id="SSF161098">
    <property type="entry name" value="MetI-like"/>
    <property type="match status" value="1"/>
</dbReference>
<dbReference type="CDD" id="cd06261">
    <property type="entry name" value="TM_PBP2"/>
    <property type="match status" value="1"/>
</dbReference>
<dbReference type="EMBL" id="UFSM01000001">
    <property type="protein sequence ID" value="SUU86959.1"/>
    <property type="molecule type" value="Genomic_DNA"/>
</dbReference>
<evidence type="ECO:0000256" key="8">
    <source>
        <dbReference type="RuleBase" id="RU363032"/>
    </source>
</evidence>
<evidence type="ECO:0000313" key="11">
    <source>
        <dbReference type="Proteomes" id="UP000254701"/>
    </source>
</evidence>
<sequence length="266" mass="29037">MFDGFDVSWPLRLAVGLFTALVATFLLAPSLIVVPMSFSASELLQFPPTEFSLRWWQQYWQSDLWMPATKISLLLATVTAAVAVPIAFAAAYATTRSLGWARLPLYGVLLMPATVPPILVAIGLFFVLARMHLVGSFPGLWLGHTVIAIPTAYVILSAGFARFDFAQEKAARSLGAGWWRTMVSVVIPQMRFSLLSAALLSFLTSLDEVIVSMFVGGGANTTLTKVMFLGLRDRVDPQAAVISTIWIVLVAIVVTVVFGRQRQEPS</sequence>
<name>A0A380WD80_AMIAI</name>
<evidence type="ECO:0000256" key="3">
    <source>
        <dbReference type="ARBA" id="ARBA00022475"/>
    </source>
</evidence>
<accession>A0A380WD80</accession>
<evidence type="ECO:0000256" key="1">
    <source>
        <dbReference type="ARBA" id="ARBA00004429"/>
    </source>
</evidence>
<evidence type="ECO:0000313" key="10">
    <source>
        <dbReference type="EMBL" id="SUU86959.1"/>
    </source>
</evidence>
<keyword evidence="2 8" id="KW-0813">Transport</keyword>
<dbReference type="GO" id="GO:0055085">
    <property type="term" value="P:transmembrane transport"/>
    <property type="evidence" value="ECO:0007669"/>
    <property type="project" value="InterPro"/>
</dbReference>
<keyword evidence="6 8" id="KW-1133">Transmembrane helix</keyword>
<dbReference type="Gene3D" id="1.10.3720.10">
    <property type="entry name" value="MetI-like"/>
    <property type="match status" value="1"/>
</dbReference>
<gene>
    <name evidence="10" type="primary">ydcV_1</name>
    <name evidence="10" type="ORF">NCTC10684_00148</name>
</gene>
<dbReference type="InterPro" id="IPR000515">
    <property type="entry name" value="MetI-like"/>
</dbReference>
<feature type="transmembrane region" description="Helical" evidence="8">
    <location>
        <begin position="71"/>
        <end position="93"/>
    </location>
</feature>
<dbReference type="PANTHER" id="PTHR43357:SF4">
    <property type="entry name" value="INNER MEMBRANE ABC TRANSPORTER PERMEASE PROTEIN YDCV"/>
    <property type="match status" value="1"/>
</dbReference>
<evidence type="ECO:0000256" key="6">
    <source>
        <dbReference type="ARBA" id="ARBA00022989"/>
    </source>
</evidence>
<reference evidence="10 11" key="1">
    <citation type="submission" date="2018-06" db="EMBL/GenBank/DDBJ databases">
        <authorList>
            <consortium name="Pathogen Informatics"/>
            <person name="Doyle S."/>
        </authorList>
    </citation>
    <scope>NUCLEOTIDE SEQUENCE [LARGE SCALE GENOMIC DNA]</scope>
    <source>
        <strain evidence="10 11">NCTC10684</strain>
    </source>
</reference>
<evidence type="ECO:0000256" key="7">
    <source>
        <dbReference type="ARBA" id="ARBA00023136"/>
    </source>
</evidence>
<dbReference type="AlphaFoldDB" id="A0A380WD80"/>
<keyword evidence="4" id="KW-0997">Cell inner membrane</keyword>
<dbReference type="Pfam" id="PF00528">
    <property type="entry name" value="BPD_transp_1"/>
    <property type="match status" value="1"/>
</dbReference>
<keyword evidence="7 8" id="KW-0472">Membrane</keyword>
<dbReference type="PROSITE" id="PS50928">
    <property type="entry name" value="ABC_TM1"/>
    <property type="match status" value="1"/>
</dbReference>
<feature type="transmembrane region" description="Helical" evidence="8">
    <location>
        <begin position="12"/>
        <end position="38"/>
    </location>
</feature>
<proteinExistence type="inferred from homology"/>
<dbReference type="PANTHER" id="PTHR43357">
    <property type="entry name" value="INNER MEMBRANE ABC TRANSPORTER PERMEASE PROTEIN YDCV"/>
    <property type="match status" value="1"/>
</dbReference>
<feature type="transmembrane region" description="Helical" evidence="8">
    <location>
        <begin position="240"/>
        <end position="259"/>
    </location>
</feature>
<dbReference type="InterPro" id="IPR035906">
    <property type="entry name" value="MetI-like_sf"/>
</dbReference>
<evidence type="ECO:0000256" key="4">
    <source>
        <dbReference type="ARBA" id="ARBA00022519"/>
    </source>
</evidence>
<comment type="subcellular location">
    <subcellularLocation>
        <location evidence="1">Cell inner membrane</location>
        <topology evidence="1">Multi-pass membrane protein</topology>
    </subcellularLocation>
    <subcellularLocation>
        <location evidence="8">Cell membrane</location>
        <topology evidence="8">Multi-pass membrane protein</topology>
    </subcellularLocation>
</comment>
<feature type="domain" description="ABC transmembrane type-1" evidence="9">
    <location>
        <begin position="69"/>
        <end position="258"/>
    </location>
</feature>
<keyword evidence="5 8" id="KW-0812">Transmembrane</keyword>
<comment type="similarity">
    <text evidence="8">Belongs to the binding-protein-dependent transport system permease family.</text>
</comment>
<protein>
    <submittedName>
        <fullName evidence="10">Inner membrane ABC transporter permease protein ydcV</fullName>
    </submittedName>
</protein>
<organism evidence="10 11">
    <name type="scientific">Aminobacter aminovorans</name>
    <name type="common">Chelatobacter heintzii</name>
    <dbReference type="NCBI Taxonomy" id="83263"/>
    <lineage>
        <taxon>Bacteria</taxon>
        <taxon>Pseudomonadati</taxon>
        <taxon>Pseudomonadota</taxon>
        <taxon>Alphaproteobacteria</taxon>
        <taxon>Hyphomicrobiales</taxon>
        <taxon>Phyllobacteriaceae</taxon>
        <taxon>Aminobacter</taxon>
    </lineage>
</organism>
<evidence type="ECO:0000259" key="9">
    <source>
        <dbReference type="PROSITE" id="PS50928"/>
    </source>
</evidence>
<dbReference type="RefSeq" id="WP_115729506.1">
    <property type="nucleotide sequence ID" value="NZ_BAAAVY010000011.1"/>
</dbReference>
<feature type="transmembrane region" description="Helical" evidence="8">
    <location>
        <begin position="141"/>
        <end position="161"/>
    </location>
</feature>
<dbReference type="Proteomes" id="UP000254701">
    <property type="component" value="Unassembled WGS sequence"/>
</dbReference>
<feature type="transmembrane region" description="Helical" evidence="8">
    <location>
        <begin position="105"/>
        <end position="129"/>
    </location>
</feature>
<evidence type="ECO:0000256" key="2">
    <source>
        <dbReference type="ARBA" id="ARBA00022448"/>
    </source>
</evidence>
<evidence type="ECO:0000256" key="5">
    <source>
        <dbReference type="ARBA" id="ARBA00022692"/>
    </source>
</evidence>
<dbReference type="GO" id="GO:0005886">
    <property type="term" value="C:plasma membrane"/>
    <property type="evidence" value="ECO:0007669"/>
    <property type="project" value="UniProtKB-SubCell"/>
</dbReference>